<dbReference type="InterPro" id="IPR053772">
    <property type="entry name" value="At1g61320/At1g61330-like"/>
</dbReference>
<dbReference type="Pfam" id="PF23622">
    <property type="entry name" value="LRR_At1g61320_AtMIF1"/>
    <property type="match status" value="1"/>
</dbReference>
<evidence type="ECO:0000313" key="2">
    <source>
        <dbReference type="EnsemblPlants" id="OPUNC05G21330.1"/>
    </source>
</evidence>
<dbReference type="Proteomes" id="UP000026962">
    <property type="component" value="Chromosome 5"/>
</dbReference>
<sequence>MPLRDAARTACISRAFLRSWRCHPNLTFTKKTLGLDESTCGKDEVERELTNRVDQIMRYHSGIGVKAFKLESYDFLNARYLNRWLQIVVTPRIEELTLILHDIYKEKRYNFPCSLLFNMSRNSIMYLRLVDCAFHPTVGLHCLRTLHLSMVCTTGDDLGCFLSDSFNLEQLILTYCGEINCLKTPCLLRRLCYLKVVGCKALKEIDIKAPNLSTFFYDGYLIHISLGHSLKVKNLEISCYFQSDVIQYTCDKLSSIVPNIETLSIHSFCETVNAPIVPFRFLHLKYLEISFNGHGSFSPTYDYFSLVYFLEASPILETFSLTVSQTRMKHDVISKDSSHLRQMPEHRHDKIKNVKIIGFCSAKSMIELTCYILETATSLQYLTLDTICNDYENADRLSAHRIGGCGRICRYMIREAEKALLAIETYIVGKVPSSVKLDVLKPCSWCHVGNKSLGSQVP</sequence>
<dbReference type="Gene3D" id="3.80.10.10">
    <property type="entry name" value="Ribonuclease Inhibitor"/>
    <property type="match status" value="1"/>
</dbReference>
<dbReference type="InterPro" id="IPR032675">
    <property type="entry name" value="LRR_dom_sf"/>
</dbReference>
<dbReference type="OMA" id="ACISRAF"/>
<dbReference type="eggNOG" id="ENOG502RYMX">
    <property type="taxonomic scope" value="Eukaryota"/>
</dbReference>
<organism evidence="2">
    <name type="scientific">Oryza punctata</name>
    <name type="common">Red rice</name>
    <dbReference type="NCBI Taxonomy" id="4537"/>
    <lineage>
        <taxon>Eukaryota</taxon>
        <taxon>Viridiplantae</taxon>
        <taxon>Streptophyta</taxon>
        <taxon>Embryophyta</taxon>
        <taxon>Tracheophyta</taxon>
        <taxon>Spermatophyta</taxon>
        <taxon>Magnoliopsida</taxon>
        <taxon>Liliopsida</taxon>
        <taxon>Poales</taxon>
        <taxon>Poaceae</taxon>
        <taxon>BOP clade</taxon>
        <taxon>Oryzoideae</taxon>
        <taxon>Oryzeae</taxon>
        <taxon>Oryzinae</taxon>
        <taxon>Oryza</taxon>
    </lineage>
</organism>
<keyword evidence="3" id="KW-1185">Reference proteome</keyword>
<feature type="domain" description="At1g61320/AtMIF1 LRR" evidence="1">
    <location>
        <begin position="56"/>
        <end position="444"/>
    </location>
</feature>
<dbReference type="InterPro" id="IPR055357">
    <property type="entry name" value="LRR_At1g61320_AtMIF1"/>
</dbReference>
<dbReference type="STRING" id="4537.A0A0E0L503"/>
<dbReference type="PANTHER" id="PTHR34145">
    <property type="entry name" value="OS02G0105600 PROTEIN"/>
    <property type="match status" value="1"/>
</dbReference>
<reference evidence="2" key="1">
    <citation type="submission" date="2015-04" db="UniProtKB">
        <authorList>
            <consortium name="EnsemblPlants"/>
        </authorList>
    </citation>
    <scope>IDENTIFICATION</scope>
</reference>
<dbReference type="EnsemblPlants" id="OPUNC05G21330.1">
    <property type="protein sequence ID" value="OPUNC05G21330.1"/>
    <property type="gene ID" value="OPUNC05G21330"/>
</dbReference>
<evidence type="ECO:0000259" key="1">
    <source>
        <dbReference type="Pfam" id="PF23622"/>
    </source>
</evidence>
<dbReference type="PANTHER" id="PTHR34145:SF41">
    <property type="entry name" value="OS02G0729251 PROTEIN"/>
    <property type="match status" value="1"/>
</dbReference>
<dbReference type="SUPFAM" id="SSF52058">
    <property type="entry name" value="L domain-like"/>
    <property type="match status" value="1"/>
</dbReference>
<dbReference type="AlphaFoldDB" id="A0A0E0L503"/>
<accession>A0A0E0L503</accession>
<dbReference type="HOGENOM" id="CLU_010721_4_2_1"/>
<evidence type="ECO:0000313" key="3">
    <source>
        <dbReference type="Proteomes" id="UP000026962"/>
    </source>
</evidence>
<dbReference type="Gramene" id="OPUNC05G21330.1">
    <property type="protein sequence ID" value="OPUNC05G21330.1"/>
    <property type="gene ID" value="OPUNC05G21330"/>
</dbReference>
<proteinExistence type="predicted"/>
<name>A0A0E0L503_ORYPU</name>
<protein>
    <recommendedName>
        <fullName evidence="1">At1g61320/AtMIF1 LRR domain-containing protein</fullName>
    </recommendedName>
</protein>
<reference evidence="2" key="2">
    <citation type="submission" date="2018-05" db="EMBL/GenBank/DDBJ databases">
        <title>OpunRS2 (Oryza punctata Reference Sequence Version 2).</title>
        <authorList>
            <person name="Zhang J."/>
            <person name="Kudrna D."/>
            <person name="Lee S."/>
            <person name="Talag J."/>
            <person name="Welchert J."/>
            <person name="Wing R.A."/>
        </authorList>
    </citation>
    <scope>NUCLEOTIDE SEQUENCE [LARGE SCALE GENOMIC DNA]</scope>
</reference>